<accession>A0AAD3N3M0</accession>
<feature type="compositionally biased region" description="Polar residues" evidence="1">
    <location>
        <begin position="222"/>
        <end position="278"/>
    </location>
</feature>
<dbReference type="EMBL" id="BRZM01000070">
    <property type="protein sequence ID" value="GLD64687.1"/>
    <property type="molecule type" value="Genomic_DNA"/>
</dbReference>
<dbReference type="Proteomes" id="UP001279410">
    <property type="component" value="Unassembled WGS sequence"/>
</dbReference>
<name>A0AAD3N3M0_LATJO</name>
<feature type="compositionally biased region" description="Acidic residues" evidence="1">
    <location>
        <begin position="1"/>
        <end position="32"/>
    </location>
</feature>
<evidence type="ECO:0000313" key="3">
    <source>
        <dbReference type="Proteomes" id="UP001279410"/>
    </source>
</evidence>
<gene>
    <name evidence="2" type="ORF">AKAME5_001621700</name>
</gene>
<proteinExistence type="predicted"/>
<feature type="compositionally biased region" description="Low complexity" evidence="1">
    <location>
        <begin position="183"/>
        <end position="201"/>
    </location>
</feature>
<protein>
    <submittedName>
        <fullName evidence="2">Uncharacterized protein</fullName>
    </submittedName>
</protein>
<feature type="region of interest" description="Disordered" evidence="1">
    <location>
        <begin position="1"/>
        <end position="53"/>
    </location>
</feature>
<dbReference type="AlphaFoldDB" id="A0AAD3N3M0"/>
<comment type="caution">
    <text evidence="2">The sequence shown here is derived from an EMBL/GenBank/DDBJ whole genome shotgun (WGS) entry which is preliminary data.</text>
</comment>
<evidence type="ECO:0000256" key="1">
    <source>
        <dbReference type="SAM" id="MobiDB-lite"/>
    </source>
</evidence>
<reference evidence="2" key="1">
    <citation type="submission" date="2022-08" db="EMBL/GenBank/DDBJ databases">
        <title>Genome sequencing of akame (Lates japonicus).</title>
        <authorList>
            <person name="Hashiguchi Y."/>
            <person name="Takahashi H."/>
        </authorList>
    </citation>
    <scope>NUCLEOTIDE SEQUENCE</scope>
    <source>
        <strain evidence="2">Kochi</strain>
    </source>
</reference>
<evidence type="ECO:0000313" key="2">
    <source>
        <dbReference type="EMBL" id="GLD64687.1"/>
    </source>
</evidence>
<keyword evidence="3" id="KW-1185">Reference proteome</keyword>
<organism evidence="2 3">
    <name type="scientific">Lates japonicus</name>
    <name type="common">Japanese lates</name>
    <dbReference type="NCBI Taxonomy" id="270547"/>
    <lineage>
        <taxon>Eukaryota</taxon>
        <taxon>Metazoa</taxon>
        <taxon>Chordata</taxon>
        <taxon>Craniata</taxon>
        <taxon>Vertebrata</taxon>
        <taxon>Euteleostomi</taxon>
        <taxon>Actinopterygii</taxon>
        <taxon>Neopterygii</taxon>
        <taxon>Teleostei</taxon>
        <taxon>Neoteleostei</taxon>
        <taxon>Acanthomorphata</taxon>
        <taxon>Carangaria</taxon>
        <taxon>Carangaria incertae sedis</taxon>
        <taxon>Centropomidae</taxon>
        <taxon>Lates</taxon>
    </lineage>
</organism>
<feature type="region of interest" description="Disordered" evidence="1">
    <location>
        <begin position="183"/>
        <end position="278"/>
    </location>
</feature>
<sequence>MEDEAFNPSAGEEEEGREEDGDGYSSETEDSDYSASLGSEEEAVRLGRAGGRSQERSFVLSPMTFLLSTTSSQSALSWSEGPDVLPDSTPTATVFDAGHERLVDTAQYSTEASRRRPGSGCDNLSPAGWSFCRTAFFYGDKGLTTGTRVLILNTSSGDRYETPVLTTTTTTTTTSAATTVTPNKITTTKGDSTSTEITSNETSDKSGLFTTTVTPNKRTTTEIRSTTGHVSAGMISSEQPSTSELDQTRTSTNESPSQQSLSTIKMTTTKGDSTSQQYLTPKVDKTRRAEHVINLGVTFTSKIQLSEDDIEELVLVEFHNLLIEMGLPTSIKVGLRRP</sequence>